<reference evidence="2" key="1">
    <citation type="journal article" date="2024" name="Proc. Natl. Acad. Sci. U.S.A.">
        <title>Extraordinary preservation of gene collinearity over three hundred million years revealed in homosporous lycophytes.</title>
        <authorList>
            <person name="Li C."/>
            <person name="Wickell D."/>
            <person name="Kuo L.Y."/>
            <person name="Chen X."/>
            <person name="Nie B."/>
            <person name="Liao X."/>
            <person name="Peng D."/>
            <person name="Ji J."/>
            <person name="Jenkins J."/>
            <person name="Williams M."/>
            <person name="Shu S."/>
            <person name="Plott C."/>
            <person name="Barry K."/>
            <person name="Rajasekar S."/>
            <person name="Grimwood J."/>
            <person name="Han X."/>
            <person name="Sun S."/>
            <person name="Hou Z."/>
            <person name="He W."/>
            <person name="Dai G."/>
            <person name="Sun C."/>
            <person name="Schmutz J."/>
            <person name="Leebens-Mack J.H."/>
            <person name="Li F.W."/>
            <person name="Wang L."/>
        </authorList>
    </citation>
    <scope>NUCLEOTIDE SEQUENCE [LARGE SCALE GENOMIC DNA]</scope>
    <source>
        <strain evidence="2">cv. PW_Plant_1</strain>
    </source>
</reference>
<organism evidence="1 2">
    <name type="scientific">Diphasiastrum complanatum</name>
    <name type="common">Issler's clubmoss</name>
    <name type="synonym">Lycopodium complanatum</name>
    <dbReference type="NCBI Taxonomy" id="34168"/>
    <lineage>
        <taxon>Eukaryota</taxon>
        <taxon>Viridiplantae</taxon>
        <taxon>Streptophyta</taxon>
        <taxon>Embryophyta</taxon>
        <taxon>Tracheophyta</taxon>
        <taxon>Lycopodiopsida</taxon>
        <taxon>Lycopodiales</taxon>
        <taxon>Lycopodiaceae</taxon>
        <taxon>Lycopodioideae</taxon>
        <taxon>Diphasiastrum</taxon>
    </lineage>
</organism>
<accession>A0ACC2DVZ0</accession>
<gene>
    <name evidence="1" type="ORF">O6H91_04G038300</name>
</gene>
<sequence length="911" mass="102176">MEGKLLMRSCYVEDHVQLCHGSLQLGSIAACLLASSSSLLEKHFNSTSFDIIPTAAYQRCYASRLHLECSMLSSPVPSSAKGSKRNAEQLWQEFFSDTSQWWDHSCYKRSASYPDFKHKKTQEALWISSPSTPQWVKQKLAAMVPGTVQRSTFSWTVSIEKTVKNGEHLKALKLYQEMLGRGVHPDKFTFVWVLKACASLKTLEEGMKVHKNVIRLRCESDVFVASCLVDMYAKCGEVDKANQVFNTMKTQDLVSWNALIMGYVNCGQEKKAIKLFHQMQLKQVDPDRLTFVGVLNACAGIEALEEGKQVHAVLIARKCMLDLFLLNCLVTMYCKCGSIEDAWRVFKQMGEHDIVSWNAMISGYAKCGQGERALKLFRQMQQAKVQPDKITFVGVLNACANAGKLEEGRRLHAEILRSGLKLDLSLTNCLIDMYAKCESLIDACRVFDSMERQDVVSWNIMIMGSVKCRQAERSLQLYLQMQQEGVKPNMVTFMGALKASGMVGALEEGRHIHAELVHSRCELDTPLQNSLIDMHAKCGRIEDAMRVFNNMGQRDIVSWNTILMAFVNYGQGEKALELFQQMEQEPVAPDRITFVAVLQACSGKKASKEGKWIHSQIIRSGYMDDIVVGSCLVDMYLKCKSIDDAFRVFKTMPVHDLISWNTMIVGLVKCGQGKKALTLFRQLEQEPVKPDRFTFIGAISACASIAALEEGKRIHAKIIQSKWDSDIYVLSCLIDMYAKCGSIQNSSRIFTGMLMRDTVSWSAMLGGYAMHGLGKETLQLFEQMCQENVQMDSTIFISLLSACSHAGLLYEAYCYFETLTPVYGILATIELYSCLIDLLGRLGYLSEAEDTIIRMPCQPEISVLMALLAACRTHGNVQIAERVATRVFKLDPESSSGYVLLSNIYATSTKV</sequence>
<evidence type="ECO:0000313" key="1">
    <source>
        <dbReference type="EMBL" id="KAJ7558423.1"/>
    </source>
</evidence>
<proteinExistence type="predicted"/>
<comment type="caution">
    <text evidence="1">The sequence shown here is derived from an EMBL/GenBank/DDBJ whole genome shotgun (WGS) entry which is preliminary data.</text>
</comment>
<dbReference type="Proteomes" id="UP001162992">
    <property type="component" value="Chromosome 4"/>
</dbReference>
<evidence type="ECO:0000313" key="2">
    <source>
        <dbReference type="Proteomes" id="UP001162992"/>
    </source>
</evidence>
<name>A0ACC2DVZ0_DIPCM</name>
<keyword evidence="2" id="KW-1185">Reference proteome</keyword>
<protein>
    <submittedName>
        <fullName evidence="1">Uncharacterized protein</fullName>
    </submittedName>
</protein>
<dbReference type="EMBL" id="CM055095">
    <property type="protein sequence ID" value="KAJ7558423.1"/>
    <property type="molecule type" value="Genomic_DNA"/>
</dbReference>